<dbReference type="EMBL" id="QAPG01000091">
    <property type="protein sequence ID" value="TDZ31906.1"/>
    <property type="molecule type" value="Genomic_DNA"/>
</dbReference>
<comment type="caution">
    <text evidence="8">The sequence shown here is derived from an EMBL/GenBank/DDBJ whole genome shotgun (WGS) entry which is preliminary data.</text>
</comment>
<evidence type="ECO:0000256" key="3">
    <source>
        <dbReference type="ARBA" id="ARBA00022692"/>
    </source>
</evidence>
<gene>
    <name evidence="8" type="primary">dotC-4</name>
    <name evidence="8" type="ORF">C8035_v001062</name>
</gene>
<dbReference type="PROSITE" id="PS50850">
    <property type="entry name" value="MFS"/>
    <property type="match status" value="1"/>
</dbReference>
<dbReference type="PANTHER" id="PTHR23501:SF102">
    <property type="entry name" value="DRUG TRANSPORTER, PUTATIVE (AFU_ORTHOLOGUE AFUA_3G08530)-RELATED"/>
    <property type="match status" value="1"/>
</dbReference>
<dbReference type="Proteomes" id="UP000295083">
    <property type="component" value="Unassembled WGS sequence"/>
</dbReference>
<evidence type="ECO:0000256" key="5">
    <source>
        <dbReference type="ARBA" id="ARBA00023136"/>
    </source>
</evidence>
<dbReference type="Pfam" id="PF07690">
    <property type="entry name" value="MFS_1"/>
    <property type="match status" value="1"/>
</dbReference>
<feature type="transmembrane region" description="Helical" evidence="6">
    <location>
        <begin position="107"/>
        <end position="126"/>
    </location>
</feature>
<feature type="transmembrane region" description="Helical" evidence="6">
    <location>
        <begin position="43"/>
        <end position="61"/>
    </location>
</feature>
<name>A0A4R8Q5E7_9PEZI</name>
<organism evidence="8 9">
    <name type="scientific">Colletotrichum spinosum</name>
    <dbReference type="NCBI Taxonomy" id="1347390"/>
    <lineage>
        <taxon>Eukaryota</taxon>
        <taxon>Fungi</taxon>
        <taxon>Dikarya</taxon>
        <taxon>Ascomycota</taxon>
        <taxon>Pezizomycotina</taxon>
        <taxon>Sordariomycetes</taxon>
        <taxon>Hypocreomycetidae</taxon>
        <taxon>Glomerellales</taxon>
        <taxon>Glomerellaceae</taxon>
        <taxon>Colletotrichum</taxon>
        <taxon>Colletotrichum orbiculare species complex</taxon>
    </lineage>
</organism>
<evidence type="ECO:0000256" key="1">
    <source>
        <dbReference type="ARBA" id="ARBA00004141"/>
    </source>
</evidence>
<dbReference type="InterPro" id="IPR011701">
    <property type="entry name" value="MFS"/>
</dbReference>
<sequence>MGRAKMSDIFGRKPTIMAAAATCLAGSLGAALAGSITVLIAGRTVQGLGGAGSLVPVTIVIGDLFKLEERAKYYVYTNLPFDDFALLVIFLETETPKEPFLTRLRDLGWVGFVLIIVGTVFFLCGLETGADGLLP</sequence>
<dbReference type="PANTHER" id="PTHR23501">
    <property type="entry name" value="MAJOR FACILITATOR SUPERFAMILY"/>
    <property type="match status" value="1"/>
</dbReference>
<comment type="subcellular location">
    <subcellularLocation>
        <location evidence="1">Membrane</location>
        <topology evidence="1">Multi-pass membrane protein</topology>
    </subcellularLocation>
</comment>
<evidence type="ECO:0000259" key="7">
    <source>
        <dbReference type="PROSITE" id="PS50850"/>
    </source>
</evidence>
<keyword evidence="4 6" id="KW-1133">Transmembrane helix</keyword>
<dbReference type="GO" id="GO:0005886">
    <property type="term" value="C:plasma membrane"/>
    <property type="evidence" value="ECO:0007669"/>
    <property type="project" value="TreeGrafter"/>
</dbReference>
<evidence type="ECO:0000256" key="6">
    <source>
        <dbReference type="SAM" id="Phobius"/>
    </source>
</evidence>
<dbReference type="SUPFAM" id="SSF103473">
    <property type="entry name" value="MFS general substrate transporter"/>
    <property type="match status" value="1"/>
</dbReference>
<keyword evidence="5 6" id="KW-0472">Membrane</keyword>
<comment type="similarity">
    <text evidence="2">Belongs to the major facilitator superfamily. TCR/Tet family.</text>
</comment>
<keyword evidence="3 6" id="KW-0812">Transmembrane</keyword>
<proteinExistence type="inferred from homology"/>
<dbReference type="InterPro" id="IPR036259">
    <property type="entry name" value="MFS_trans_sf"/>
</dbReference>
<dbReference type="InterPro" id="IPR020846">
    <property type="entry name" value="MFS_dom"/>
</dbReference>
<feature type="domain" description="Major facilitator superfamily (MFS) profile" evidence="7">
    <location>
        <begin position="1"/>
        <end position="135"/>
    </location>
</feature>
<dbReference type="GO" id="GO:0022857">
    <property type="term" value="F:transmembrane transporter activity"/>
    <property type="evidence" value="ECO:0007669"/>
    <property type="project" value="InterPro"/>
</dbReference>
<evidence type="ECO:0000313" key="9">
    <source>
        <dbReference type="Proteomes" id="UP000295083"/>
    </source>
</evidence>
<reference evidence="8 9" key="1">
    <citation type="submission" date="2018-11" db="EMBL/GenBank/DDBJ databases">
        <title>Genome sequence and assembly of Colletotrichum spinosum.</title>
        <authorList>
            <person name="Gan P."/>
            <person name="Shirasu K."/>
        </authorList>
    </citation>
    <scope>NUCLEOTIDE SEQUENCE [LARGE SCALE GENOMIC DNA]</scope>
    <source>
        <strain evidence="8 9">CBS 515.97</strain>
    </source>
</reference>
<accession>A0A4R8Q5E7</accession>
<evidence type="ECO:0000313" key="8">
    <source>
        <dbReference type="EMBL" id="TDZ31906.1"/>
    </source>
</evidence>
<evidence type="ECO:0000256" key="2">
    <source>
        <dbReference type="ARBA" id="ARBA00007520"/>
    </source>
</evidence>
<dbReference type="Gene3D" id="1.20.1720.10">
    <property type="entry name" value="Multidrug resistance protein D"/>
    <property type="match status" value="1"/>
</dbReference>
<keyword evidence="9" id="KW-1185">Reference proteome</keyword>
<dbReference type="AlphaFoldDB" id="A0A4R8Q5E7"/>
<evidence type="ECO:0000256" key="4">
    <source>
        <dbReference type="ARBA" id="ARBA00022989"/>
    </source>
</evidence>
<protein>
    <submittedName>
        <fullName evidence="8">Efflux pump dotC</fullName>
    </submittedName>
</protein>